<dbReference type="GO" id="GO:1904680">
    <property type="term" value="F:peptide transmembrane transporter activity"/>
    <property type="evidence" value="ECO:0007669"/>
    <property type="project" value="TreeGrafter"/>
</dbReference>
<evidence type="ECO:0000313" key="2">
    <source>
        <dbReference type="EMBL" id="HIU03825.1"/>
    </source>
</evidence>
<dbReference type="Gene3D" id="3.40.190.10">
    <property type="entry name" value="Periplasmic binding protein-like II"/>
    <property type="match status" value="2"/>
</dbReference>
<feature type="domain" description="Solute-binding protein family 5" evidence="1">
    <location>
        <begin position="71"/>
        <end position="163"/>
    </location>
</feature>
<comment type="caution">
    <text evidence="2">The sequence shown here is derived from an EMBL/GenBank/DDBJ whole genome shotgun (WGS) entry which is preliminary data.</text>
</comment>
<name>A0A9D1HJQ3_9FIRM</name>
<organism evidence="2 3">
    <name type="scientific">Candidatus Onthocola gallistercoris</name>
    <dbReference type="NCBI Taxonomy" id="2840876"/>
    <lineage>
        <taxon>Bacteria</taxon>
        <taxon>Bacillati</taxon>
        <taxon>Bacillota</taxon>
        <taxon>Bacilli</taxon>
        <taxon>Candidatus Onthocola</taxon>
    </lineage>
</organism>
<evidence type="ECO:0000313" key="3">
    <source>
        <dbReference type="Proteomes" id="UP000824164"/>
    </source>
</evidence>
<dbReference type="AlphaFoldDB" id="A0A9D1HJQ3"/>
<dbReference type="SUPFAM" id="SSF53850">
    <property type="entry name" value="Periplasmic binding protein-like II"/>
    <property type="match status" value="1"/>
</dbReference>
<dbReference type="InterPro" id="IPR039424">
    <property type="entry name" value="SBP_5"/>
</dbReference>
<dbReference type="InterPro" id="IPR000914">
    <property type="entry name" value="SBP_5_dom"/>
</dbReference>
<proteinExistence type="predicted"/>
<reference evidence="2" key="1">
    <citation type="submission" date="2020-10" db="EMBL/GenBank/DDBJ databases">
        <authorList>
            <person name="Gilroy R."/>
        </authorList>
    </citation>
    <scope>NUCLEOTIDE SEQUENCE</scope>
    <source>
        <strain evidence="2">CHK187-14744</strain>
    </source>
</reference>
<dbReference type="Proteomes" id="UP000824164">
    <property type="component" value="Unassembled WGS sequence"/>
</dbReference>
<dbReference type="GO" id="GO:0015833">
    <property type="term" value="P:peptide transport"/>
    <property type="evidence" value="ECO:0007669"/>
    <property type="project" value="TreeGrafter"/>
</dbReference>
<dbReference type="Pfam" id="PF00496">
    <property type="entry name" value="SBP_bac_5"/>
    <property type="match status" value="1"/>
</dbReference>
<dbReference type="Gene3D" id="3.10.105.10">
    <property type="entry name" value="Dipeptide-binding Protein, Domain 3"/>
    <property type="match status" value="1"/>
</dbReference>
<evidence type="ECO:0000259" key="1">
    <source>
        <dbReference type="Pfam" id="PF00496"/>
    </source>
</evidence>
<dbReference type="PANTHER" id="PTHR30290">
    <property type="entry name" value="PERIPLASMIC BINDING COMPONENT OF ABC TRANSPORTER"/>
    <property type="match status" value="1"/>
</dbReference>
<reference evidence="2" key="2">
    <citation type="journal article" date="2021" name="PeerJ">
        <title>Extensive microbial diversity within the chicken gut microbiome revealed by metagenomics and culture.</title>
        <authorList>
            <person name="Gilroy R."/>
            <person name="Ravi A."/>
            <person name="Getino M."/>
            <person name="Pursley I."/>
            <person name="Horton D.L."/>
            <person name="Alikhan N.F."/>
            <person name="Baker D."/>
            <person name="Gharbi K."/>
            <person name="Hall N."/>
            <person name="Watson M."/>
            <person name="Adriaenssens E.M."/>
            <person name="Foster-Nyarko E."/>
            <person name="Jarju S."/>
            <person name="Secka A."/>
            <person name="Antonio M."/>
            <person name="Oren A."/>
            <person name="Chaudhuri R.R."/>
            <person name="La Ragione R."/>
            <person name="Hildebrand F."/>
            <person name="Pallen M.J."/>
        </authorList>
    </citation>
    <scope>NUCLEOTIDE SEQUENCE</scope>
    <source>
        <strain evidence="2">CHK187-14744</strain>
    </source>
</reference>
<sequence length="196" mass="22335">MSYHTDHRLNLRDDVYFNDENHTPLTADDIKFTLDRATEQIIATFINGYAGSEVVDDHTIIIETESYNNEFRPYIEPSSRVIALQAGEVDVCINPPINELQYLESDDNIVVHEEPGTRLFYFAFNVTKEPWNNQTLRQAVACAIDRESVLQAAVEGKGTLQSANHSRQINKGHGLSCYSFFMISHGLIYISFRSTR</sequence>
<gene>
    <name evidence="2" type="ORF">IAB63_11305</name>
</gene>
<accession>A0A9D1HJQ3</accession>
<dbReference type="EMBL" id="DVLT01000075">
    <property type="protein sequence ID" value="HIU03825.1"/>
    <property type="molecule type" value="Genomic_DNA"/>
</dbReference>
<protein>
    <recommendedName>
        <fullName evidence="1">Solute-binding protein family 5 domain-containing protein</fullName>
    </recommendedName>
</protein>